<dbReference type="InParanoid" id="M1DHM7"/>
<dbReference type="Gramene" id="PGSC0003DMT400089192">
    <property type="protein sequence ID" value="PGSC0003DMT400089192"/>
    <property type="gene ID" value="PGSC0003DMG400038763"/>
</dbReference>
<sequence>MGQLALSVNRRTASLEASVPSMIQTSLADVVTPLSTIINALAARIVMYEHNQGATYEVTTLKAAITELRKDVNHLKSADVSMVFGTVQIPDAHEMPQTSTGHENRV</sequence>
<dbReference type="Proteomes" id="UP000011115">
    <property type="component" value="Unassembled WGS sequence"/>
</dbReference>
<dbReference type="EnsemblPlants" id="PGSC0003DMT400089192">
    <property type="protein sequence ID" value="PGSC0003DMT400089192"/>
    <property type="gene ID" value="PGSC0003DMG400038763"/>
</dbReference>
<dbReference type="PaxDb" id="4113-PGSC0003DMT400089192"/>
<keyword evidence="2" id="KW-1185">Reference proteome</keyword>
<evidence type="ECO:0000313" key="2">
    <source>
        <dbReference type="Proteomes" id="UP000011115"/>
    </source>
</evidence>
<evidence type="ECO:0008006" key="3">
    <source>
        <dbReference type="Google" id="ProtNLM"/>
    </source>
</evidence>
<evidence type="ECO:0000313" key="1">
    <source>
        <dbReference type="EnsemblPlants" id="PGSC0003DMT400089192"/>
    </source>
</evidence>
<dbReference type="HOGENOM" id="CLU_029307_11_2_1"/>
<accession>M1DHM7</accession>
<dbReference type="AlphaFoldDB" id="M1DHM7"/>
<protein>
    <recommendedName>
        <fullName evidence="3">Polyprotein protein</fullName>
    </recommendedName>
</protein>
<reference evidence="2" key="1">
    <citation type="journal article" date="2011" name="Nature">
        <title>Genome sequence and analysis of the tuber crop potato.</title>
        <authorList>
            <consortium name="The Potato Genome Sequencing Consortium"/>
        </authorList>
    </citation>
    <scope>NUCLEOTIDE SEQUENCE [LARGE SCALE GENOMIC DNA]</scope>
    <source>
        <strain evidence="2">cv. DM1-3 516 R44</strain>
    </source>
</reference>
<proteinExistence type="predicted"/>
<reference evidence="1" key="2">
    <citation type="submission" date="2015-06" db="UniProtKB">
        <authorList>
            <consortium name="EnsemblPlants"/>
        </authorList>
    </citation>
    <scope>IDENTIFICATION</scope>
    <source>
        <strain evidence="1">DM1-3 516 R44</strain>
    </source>
</reference>
<organism evidence="1 2">
    <name type="scientific">Solanum tuberosum</name>
    <name type="common">Potato</name>
    <dbReference type="NCBI Taxonomy" id="4113"/>
    <lineage>
        <taxon>Eukaryota</taxon>
        <taxon>Viridiplantae</taxon>
        <taxon>Streptophyta</taxon>
        <taxon>Embryophyta</taxon>
        <taxon>Tracheophyta</taxon>
        <taxon>Spermatophyta</taxon>
        <taxon>Magnoliopsida</taxon>
        <taxon>eudicotyledons</taxon>
        <taxon>Gunneridae</taxon>
        <taxon>Pentapetalae</taxon>
        <taxon>asterids</taxon>
        <taxon>lamiids</taxon>
        <taxon>Solanales</taxon>
        <taxon>Solanaceae</taxon>
        <taxon>Solanoideae</taxon>
        <taxon>Solaneae</taxon>
        <taxon>Solanum</taxon>
    </lineage>
</organism>
<name>M1DHM7_SOLTU</name>